<dbReference type="OrthoDB" id="132609at2157"/>
<evidence type="ECO:0000256" key="1">
    <source>
        <dbReference type="ARBA" id="ARBA00022679"/>
    </source>
</evidence>
<dbReference type="RefSeq" id="WP_135390080.1">
    <property type="nucleotide sequence ID" value="NZ_PGGK01000010.1"/>
</dbReference>
<evidence type="ECO:0000313" key="4">
    <source>
        <dbReference type="Proteomes" id="UP000297295"/>
    </source>
</evidence>
<dbReference type="Proteomes" id="UP000297295">
    <property type="component" value="Unassembled WGS sequence"/>
</dbReference>
<name>A0A4E0Q3W5_9EURY</name>
<dbReference type="Gene3D" id="3.90.470.20">
    <property type="entry name" value="4'-phosphopantetheinyl transferase domain"/>
    <property type="match status" value="1"/>
</dbReference>
<evidence type="ECO:0000313" key="3">
    <source>
        <dbReference type="EMBL" id="TGC08305.1"/>
    </source>
</evidence>
<dbReference type="GO" id="GO:0008897">
    <property type="term" value="F:holo-[acyl-carrier-protein] synthase activity"/>
    <property type="evidence" value="ECO:0007669"/>
    <property type="project" value="InterPro"/>
</dbReference>
<dbReference type="AlphaFoldDB" id="A0A4E0Q3W5"/>
<comment type="caution">
    <text evidence="3">The sequence shown here is derived from an EMBL/GenBank/DDBJ whole genome shotgun (WGS) entry which is preliminary data.</text>
</comment>
<reference evidence="3 4" key="1">
    <citation type="submission" date="2017-11" db="EMBL/GenBank/DDBJ databases">
        <title>Isolation and Characterization of Methanogenic Archaea from Saline Meromictic Lake at Siberia.</title>
        <authorList>
            <person name="Shen Y."/>
            <person name="Huang H.-H."/>
            <person name="Lai M.-C."/>
            <person name="Chen S.-C."/>
        </authorList>
    </citation>
    <scope>NUCLEOTIDE SEQUENCE [LARGE SCALE GENOMIC DNA]</scope>
    <source>
        <strain evidence="3 4">SY-01</strain>
    </source>
</reference>
<dbReference type="EMBL" id="PGGK01000010">
    <property type="protein sequence ID" value="TGC08305.1"/>
    <property type="molecule type" value="Genomic_DNA"/>
</dbReference>
<dbReference type="InterPro" id="IPR008278">
    <property type="entry name" value="4-PPantetheinyl_Trfase_dom"/>
</dbReference>
<keyword evidence="1" id="KW-0808">Transferase</keyword>
<organism evidence="3 4">
    <name type="scientific">Methanolobus halotolerans</name>
    <dbReference type="NCBI Taxonomy" id="2052935"/>
    <lineage>
        <taxon>Archaea</taxon>
        <taxon>Methanobacteriati</taxon>
        <taxon>Methanobacteriota</taxon>
        <taxon>Stenosarchaea group</taxon>
        <taxon>Methanomicrobia</taxon>
        <taxon>Methanosarcinales</taxon>
        <taxon>Methanosarcinaceae</taxon>
        <taxon>Methanolobus</taxon>
    </lineage>
</organism>
<dbReference type="Pfam" id="PF01648">
    <property type="entry name" value="ACPS"/>
    <property type="match status" value="1"/>
</dbReference>
<feature type="domain" description="4'-phosphopantetheinyl transferase" evidence="2">
    <location>
        <begin position="125"/>
        <end position="196"/>
    </location>
</feature>
<sequence length="224" mass="26301">MEFKILNISSRISLEHIPGLWEENDILILIVNMNDYGTPDAGYLDNMEKEHLDRLQTGYFKKRFITSRMVLKCTLCVLLDERSVLDISLYKDEYGRIHVRDHNELNICISYTEDVFFLAISTIEVGIDVEKKRKLPFKNIPKYMQAEMSYDSECAADLQFLVKWTLKEAYCKFSNKSIFTHLNKVVDTNDISYSSYLINGRYILTVVTDSDQYTINTNFFKKIY</sequence>
<dbReference type="SUPFAM" id="SSF56214">
    <property type="entry name" value="4'-phosphopantetheinyl transferase"/>
    <property type="match status" value="2"/>
</dbReference>
<proteinExistence type="predicted"/>
<gene>
    <name evidence="3" type="ORF">CUN85_09510</name>
</gene>
<accession>A0A4E0Q3W5</accession>
<evidence type="ECO:0000259" key="2">
    <source>
        <dbReference type="Pfam" id="PF01648"/>
    </source>
</evidence>
<dbReference type="InterPro" id="IPR037143">
    <property type="entry name" value="4-PPantetheinyl_Trfase_dom_sf"/>
</dbReference>
<protein>
    <recommendedName>
        <fullName evidence="2">4'-phosphopantetheinyl transferase domain-containing protein</fullName>
    </recommendedName>
</protein>
<keyword evidence="4" id="KW-1185">Reference proteome</keyword>
<dbReference type="GO" id="GO:0000287">
    <property type="term" value="F:magnesium ion binding"/>
    <property type="evidence" value="ECO:0007669"/>
    <property type="project" value="InterPro"/>
</dbReference>